<feature type="region of interest" description="Phosphopantothenate--cysteine ligase" evidence="3">
    <location>
        <begin position="196"/>
        <end position="406"/>
    </location>
</feature>
<evidence type="ECO:0000256" key="3">
    <source>
        <dbReference type="HAMAP-Rule" id="MF_02225"/>
    </source>
</evidence>
<feature type="region of interest" description="Phosphopantothenoylcysteine decarboxylase" evidence="3">
    <location>
        <begin position="1"/>
        <end position="195"/>
    </location>
</feature>
<dbReference type="Proteomes" id="UP000004067">
    <property type="component" value="Unassembled WGS sequence"/>
</dbReference>
<comment type="pathway">
    <text evidence="3 4">Cofactor biosynthesis; coenzyme A biosynthesis; CoA from (R)-pantothenate: step 3/5.</text>
</comment>
<keyword evidence="1 3" id="KW-0210">Decarboxylase</keyword>
<dbReference type="Gene3D" id="3.40.50.10300">
    <property type="entry name" value="CoaB-like"/>
    <property type="match status" value="1"/>
</dbReference>
<comment type="cofactor">
    <cofactor evidence="3">
        <name>Mg(2+)</name>
        <dbReference type="ChEBI" id="CHEBI:18420"/>
    </cofactor>
</comment>
<evidence type="ECO:0000259" key="5">
    <source>
        <dbReference type="Pfam" id="PF02441"/>
    </source>
</evidence>
<dbReference type="STRING" id="888060.HMPREF9081_2374"/>
<dbReference type="PANTHER" id="PTHR14359">
    <property type="entry name" value="HOMO-OLIGOMERIC FLAVIN CONTAINING CYS DECARBOXYLASE FAMILY"/>
    <property type="match status" value="1"/>
</dbReference>
<sequence length="406" mass="43336">MRASDMGALAGRRIVLGVTGGIAAYKAVEIARRLKKAGADVRVVMTRAAASFVTPLTFREITGRPVAETMWGEPHHHVEHIALAEFAELVLVAPATANFIAKAAAGIADDMLTTSVLATRASLLIAPAMNTGMWENPVTQENVARLTARGVTVIPPAAGQLACGTTGAGRLPEPVEIVRVVEEYFSRTQSLVGRRILVTAAGTEEALDPVRYLGNRSTGRMGFAVAAEAVRRGAEVILVAGPTPLTTPAGVRRVDVRSARDMHAAVLAEYDAVDAVIKAAAVADYRPAEIAAHKIKKSDGELTITLTRNPDILYELGQKKQHQILVGFAAETQNVAEYARGKLAKKNLDFIVANNVAEKDAGFGVPTNHVQIFYADGRAEDHPLMAKSELAGVILDRLEETFQKRG</sequence>
<dbReference type="HAMAP" id="MF_02225">
    <property type="entry name" value="CoaBC"/>
    <property type="match status" value="1"/>
</dbReference>
<comment type="catalytic activity">
    <reaction evidence="3 4">
        <text>N-[(R)-4-phosphopantothenoyl]-L-cysteine + H(+) = (R)-4'-phosphopantetheine + CO2</text>
        <dbReference type="Rhea" id="RHEA:16793"/>
        <dbReference type="ChEBI" id="CHEBI:15378"/>
        <dbReference type="ChEBI" id="CHEBI:16526"/>
        <dbReference type="ChEBI" id="CHEBI:59458"/>
        <dbReference type="ChEBI" id="CHEBI:61723"/>
        <dbReference type="EC" id="4.1.1.36"/>
    </reaction>
</comment>
<evidence type="ECO:0000259" key="6">
    <source>
        <dbReference type="Pfam" id="PF04127"/>
    </source>
</evidence>
<dbReference type="AlphaFoldDB" id="F5RQ38"/>
<evidence type="ECO:0000256" key="2">
    <source>
        <dbReference type="ARBA" id="ARBA00023239"/>
    </source>
</evidence>
<dbReference type="InterPro" id="IPR036551">
    <property type="entry name" value="Flavin_trans-like"/>
</dbReference>
<dbReference type="UniPathway" id="UPA00241">
    <property type="reaction ID" value="UER00353"/>
</dbReference>
<keyword evidence="8" id="KW-1185">Reference proteome</keyword>
<comment type="cofactor">
    <cofactor evidence="3">
        <name>FMN</name>
        <dbReference type="ChEBI" id="CHEBI:58210"/>
    </cofactor>
    <text evidence="3">Binds 1 FMN per subunit.</text>
</comment>
<protein>
    <recommendedName>
        <fullName evidence="3">Coenzyme A biosynthesis bifunctional protein CoaBC</fullName>
    </recommendedName>
    <alternativeName>
        <fullName evidence="3">DNA/pantothenate metabolism flavoprotein</fullName>
    </alternativeName>
    <alternativeName>
        <fullName evidence="3">Phosphopantothenoylcysteine synthetase/decarboxylase</fullName>
        <shortName evidence="3">PPCS-PPCDC</shortName>
    </alternativeName>
    <domain>
        <recommendedName>
            <fullName evidence="3">Phosphopantothenoylcysteine decarboxylase</fullName>
            <shortName evidence="3">PPC decarboxylase</shortName>
            <shortName evidence="3">PPC-DC</shortName>
            <ecNumber evidence="3">4.1.1.36</ecNumber>
        </recommendedName>
        <alternativeName>
            <fullName evidence="3">CoaC</fullName>
        </alternativeName>
    </domain>
    <domain>
        <recommendedName>
            <fullName evidence="3">Phosphopantothenate--cysteine ligase</fullName>
            <ecNumber evidence="3">6.3.2.5</ecNumber>
        </recommendedName>
        <alternativeName>
            <fullName evidence="3">CoaB</fullName>
        </alternativeName>
        <alternativeName>
            <fullName evidence="3">Phosphopantothenoylcysteine synthetase</fullName>
            <shortName evidence="3">PPC synthetase</shortName>
            <shortName evidence="3">PPC-S</shortName>
        </alternativeName>
    </domain>
</protein>
<feature type="binding site" evidence="3">
    <location>
        <position position="328"/>
    </location>
    <ligand>
        <name>CTP</name>
        <dbReference type="ChEBI" id="CHEBI:37563"/>
    </ligand>
</feature>
<dbReference type="Pfam" id="PF02441">
    <property type="entry name" value="Flavoprotein"/>
    <property type="match status" value="1"/>
</dbReference>
<comment type="similarity">
    <text evidence="3 4">In the C-terminal section; belongs to the PPC synthetase family.</text>
</comment>
<feature type="binding site" evidence="3">
    <location>
        <begin position="310"/>
        <end position="313"/>
    </location>
    <ligand>
        <name>CTP</name>
        <dbReference type="ChEBI" id="CHEBI:37563"/>
    </ligand>
</feature>
<dbReference type="Gene3D" id="3.40.50.1950">
    <property type="entry name" value="Flavin prenyltransferase-like"/>
    <property type="match status" value="1"/>
</dbReference>
<dbReference type="GO" id="GO:0015941">
    <property type="term" value="P:pantothenate catabolic process"/>
    <property type="evidence" value="ECO:0007669"/>
    <property type="project" value="InterPro"/>
</dbReference>
<keyword evidence="3" id="KW-0479">Metal-binding</keyword>
<dbReference type="EMBL" id="AFHQ01000058">
    <property type="protein sequence ID" value="EGK57231.1"/>
    <property type="molecule type" value="Genomic_DNA"/>
</dbReference>
<dbReference type="EC" id="6.3.2.5" evidence="3"/>
<name>F5RQ38_9FIRM</name>
<reference evidence="7 8" key="1">
    <citation type="submission" date="2011-04" db="EMBL/GenBank/DDBJ databases">
        <authorList>
            <person name="Muzny D."/>
            <person name="Qin X."/>
            <person name="Deng J."/>
            <person name="Jiang H."/>
            <person name="Liu Y."/>
            <person name="Qu J."/>
            <person name="Song X.-Z."/>
            <person name="Zhang L."/>
            <person name="Thornton R."/>
            <person name="Coyle M."/>
            <person name="Francisco L."/>
            <person name="Jackson L."/>
            <person name="Javaid M."/>
            <person name="Korchina V."/>
            <person name="Kovar C."/>
            <person name="Mata R."/>
            <person name="Mathew T."/>
            <person name="Ngo R."/>
            <person name="Nguyen L."/>
            <person name="Nguyen N."/>
            <person name="Okwuonu G."/>
            <person name="Ongeri F."/>
            <person name="Pham C."/>
            <person name="Simmons D."/>
            <person name="Wilczek-Boney K."/>
            <person name="Hale W."/>
            <person name="Jakkamsetti A."/>
            <person name="Pham P."/>
            <person name="Ruth R."/>
            <person name="San Lucas F."/>
            <person name="Warren J."/>
            <person name="Zhang J."/>
            <person name="Zhao Z."/>
            <person name="Zhou C."/>
            <person name="Zhu D."/>
            <person name="Lee S."/>
            <person name="Bess C."/>
            <person name="Blankenburg K."/>
            <person name="Forbes L."/>
            <person name="Fu Q."/>
            <person name="Gubbala S."/>
            <person name="Hirani K."/>
            <person name="Jayaseelan J.C."/>
            <person name="Lara F."/>
            <person name="Munidasa M."/>
            <person name="Palculict T."/>
            <person name="Patil S."/>
            <person name="Pu L.-L."/>
            <person name="Saada N."/>
            <person name="Tang L."/>
            <person name="Weissenberger G."/>
            <person name="Zhu Y."/>
            <person name="Hemphill L."/>
            <person name="Shang Y."/>
            <person name="Youmans B."/>
            <person name="Ayvaz T."/>
            <person name="Ross M."/>
            <person name="Santibanez J."/>
            <person name="Aqrawi P."/>
            <person name="Gross S."/>
            <person name="Joshi V."/>
            <person name="Fowler G."/>
            <person name="Nazareth L."/>
            <person name="Reid J."/>
            <person name="Worley K."/>
            <person name="Petrosino J."/>
            <person name="Highlander S."/>
            <person name="Gibbs R."/>
        </authorList>
    </citation>
    <scope>NUCLEOTIDE SEQUENCE [LARGE SCALE GENOMIC DNA]</scope>
    <source>
        <strain evidence="7 8">DSM 2778</strain>
    </source>
</reference>
<comment type="function">
    <text evidence="4">Catalyzes two steps in the biosynthesis of coenzyme A. In the first step cysteine is conjugated to 4'-phosphopantothenate to form 4-phosphopantothenoylcysteine, in the latter compound is decarboxylated to form 4'-phosphopantotheine.</text>
</comment>
<dbReference type="GO" id="GO:0071513">
    <property type="term" value="C:phosphopantothenoylcysteine decarboxylase complex"/>
    <property type="evidence" value="ECO:0007669"/>
    <property type="project" value="TreeGrafter"/>
</dbReference>
<comment type="pathway">
    <text evidence="3 4">Cofactor biosynthesis; coenzyme A biosynthesis; CoA from (R)-pantothenate: step 2/5.</text>
</comment>
<feature type="domain" description="Flavoprotein" evidence="5">
    <location>
        <begin position="13"/>
        <end position="182"/>
    </location>
</feature>
<dbReference type="PANTHER" id="PTHR14359:SF6">
    <property type="entry name" value="PHOSPHOPANTOTHENOYLCYSTEINE DECARBOXYLASE"/>
    <property type="match status" value="1"/>
</dbReference>
<proteinExistence type="inferred from homology"/>
<dbReference type="NCBIfam" id="TIGR00521">
    <property type="entry name" value="coaBC_dfp"/>
    <property type="match status" value="1"/>
</dbReference>
<comment type="caution">
    <text evidence="3">Lacks conserved residue(s) required for the propagation of feature annotation.</text>
</comment>
<dbReference type="SUPFAM" id="SSF52507">
    <property type="entry name" value="Homo-oligomeric flavin-containing Cys decarboxylases, HFCD"/>
    <property type="match status" value="1"/>
</dbReference>
<dbReference type="InterPro" id="IPR003382">
    <property type="entry name" value="Flavoprotein"/>
</dbReference>
<evidence type="ECO:0000256" key="4">
    <source>
        <dbReference type="RuleBase" id="RU364078"/>
    </source>
</evidence>
<dbReference type="GO" id="GO:0004633">
    <property type="term" value="F:phosphopantothenoylcysteine decarboxylase activity"/>
    <property type="evidence" value="ECO:0007669"/>
    <property type="project" value="UniProtKB-UniRule"/>
</dbReference>
<dbReference type="GO" id="GO:0015937">
    <property type="term" value="P:coenzyme A biosynthetic process"/>
    <property type="evidence" value="ECO:0007669"/>
    <property type="project" value="UniProtKB-UniRule"/>
</dbReference>
<feature type="active site" description="Proton donor" evidence="3">
    <location>
        <position position="163"/>
    </location>
</feature>
<accession>F5RQ38</accession>
<evidence type="ECO:0000313" key="8">
    <source>
        <dbReference type="Proteomes" id="UP000004067"/>
    </source>
</evidence>
<keyword evidence="3" id="KW-0511">Multifunctional enzyme</keyword>
<dbReference type="EC" id="4.1.1.36" evidence="3"/>
<organism evidence="7 8">
    <name type="scientific">Centipeda periodontii DSM 2778</name>
    <dbReference type="NCBI Taxonomy" id="888060"/>
    <lineage>
        <taxon>Bacteria</taxon>
        <taxon>Bacillati</taxon>
        <taxon>Bacillota</taxon>
        <taxon>Negativicutes</taxon>
        <taxon>Selenomonadales</taxon>
        <taxon>Selenomonadaceae</taxon>
        <taxon>Centipeda</taxon>
    </lineage>
</organism>
<comment type="catalytic activity">
    <reaction evidence="3 4">
        <text>(R)-4'-phosphopantothenate + L-cysteine + CTP = N-[(R)-4-phosphopantothenoyl]-L-cysteine + CMP + diphosphate + H(+)</text>
        <dbReference type="Rhea" id="RHEA:19397"/>
        <dbReference type="ChEBI" id="CHEBI:10986"/>
        <dbReference type="ChEBI" id="CHEBI:15378"/>
        <dbReference type="ChEBI" id="CHEBI:33019"/>
        <dbReference type="ChEBI" id="CHEBI:35235"/>
        <dbReference type="ChEBI" id="CHEBI:37563"/>
        <dbReference type="ChEBI" id="CHEBI:59458"/>
        <dbReference type="ChEBI" id="CHEBI:60377"/>
        <dbReference type="EC" id="6.3.2.5"/>
    </reaction>
</comment>
<evidence type="ECO:0000256" key="1">
    <source>
        <dbReference type="ARBA" id="ARBA00022793"/>
    </source>
</evidence>
<dbReference type="GO" id="GO:0004632">
    <property type="term" value="F:phosphopantothenate--cysteine ligase activity"/>
    <property type="evidence" value="ECO:0007669"/>
    <property type="project" value="UniProtKB-UniRule"/>
</dbReference>
<feature type="domain" description="DNA/pantothenate metabolism flavoprotein C-terminal" evidence="6">
    <location>
        <begin position="191"/>
        <end position="400"/>
    </location>
</feature>
<comment type="caution">
    <text evidence="7">The sequence shown here is derived from an EMBL/GenBank/DDBJ whole genome shotgun (WGS) entry which is preliminary data.</text>
</comment>
<dbReference type="GO" id="GO:0010181">
    <property type="term" value="F:FMN binding"/>
    <property type="evidence" value="ECO:0007669"/>
    <property type="project" value="UniProtKB-UniRule"/>
</dbReference>
<feature type="binding site" evidence="3">
    <location>
        <position position="284"/>
    </location>
    <ligand>
        <name>CTP</name>
        <dbReference type="ChEBI" id="CHEBI:37563"/>
    </ligand>
</feature>
<keyword evidence="2 3" id="KW-0456">Lyase</keyword>
<dbReference type="SUPFAM" id="SSF102645">
    <property type="entry name" value="CoaB-like"/>
    <property type="match status" value="1"/>
</dbReference>
<dbReference type="InterPro" id="IPR007085">
    <property type="entry name" value="DNA/pantothenate-metab_flavo_C"/>
</dbReference>
<keyword evidence="3 4" id="KW-0436">Ligase</keyword>
<dbReference type="GO" id="GO:0046872">
    <property type="term" value="F:metal ion binding"/>
    <property type="evidence" value="ECO:0007669"/>
    <property type="project" value="UniProtKB-KW"/>
</dbReference>
<keyword evidence="3" id="KW-0460">Magnesium</keyword>
<dbReference type="InterPro" id="IPR035929">
    <property type="entry name" value="CoaB-like_sf"/>
</dbReference>
<dbReference type="Pfam" id="PF04127">
    <property type="entry name" value="DFP"/>
    <property type="match status" value="1"/>
</dbReference>
<comment type="similarity">
    <text evidence="3 4">In the N-terminal section; belongs to the HFCD (homo-oligomeric flavin containing Cys decarboxylase) superfamily.</text>
</comment>
<evidence type="ECO:0000313" key="7">
    <source>
        <dbReference type="EMBL" id="EGK57231.1"/>
    </source>
</evidence>
<dbReference type="eggNOG" id="COG0452">
    <property type="taxonomic scope" value="Bacteria"/>
</dbReference>
<keyword evidence="3 4" id="KW-0288">FMN</keyword>
<keyword evidence="3 4" id="KW-0285">Flavoprotein</keyword>
<dbReference type="HOGENOM" id="CLU_033319_0_1_9"/>
<feature type="binding site" evidence="3">
    <location>
        <position position="294"/>
    </location>
    <ligand>
        <name>CTP</name>
        <dbReference type="ChEBI" id="CHEBI:37563"/>
    </ligand>
</feature>
<comment type="function">
    <text evidence="3">Catalyzes two sequential steps in the biosynthesis of coenzyme A. In the first step cysteine is conjugated to 4'-phosphopantothenate to form 4-phosphopantothenoylcysteine. In the second step the latter compound is decarboxylated to form 4'-phosphopantotheine.</text>
</comment>
<feature type="binding site" evidence="3">
    <location>
        <position position="342"/>
    </location>
    <ligand>
        <name>CTP</name>
        <dbReference type="ChEBI" id="CHEBI:37563"/>
    </ligand>
</feature>
<dbReference type="InterPro" id="IPR005252">
    <property type="entry name" value="CoaBC"/>
</dbReference>
<gene>
    <name evidence="3 7" type="primary">coaBC</name>
    <name evidence="7" type="ORF">HMPREF9081_2374</name>
</gene>
<feature type="binding site" evidence="3">
    <location>
        <position position="346"/>
    </location>
    <ligand>
        <name>CTP</name>
        <dbReference type="ChEBI" id="CHEBI:37563"/>
    </ligand>
</feature>